<dbReference type="NCBIfam" id="NF001159">
    <property type="entry name" value="PRK00150.1-3"/>
    <property type="match status" value="1"/>
</dbReference>
<comment type="function">
    <text evidence="6">Removes the formyl group from the N-terminal Met of newly synthesized proteins. Requires at least a dipeptide for an efficient rate of reaction. N-terminal L-methionine is a prerequisite for activity but the enzyme has broad specificity at other positions.</text>
</comment>
<keyword evidence="5 6" id="KW-0408">Iron</keyword>
<dbReference type="PANTHER" id="PTHR10458">
    <property type="entry name" value="PEPTIDE DEFORMYLASE"/>
    <property type="match status" value="1"/>
</dbReference>
<keyword evidence="8" id="KW-1185">Reference proteome</keyword>
<comment type="similarity">
    <text evidence="1 6">Belongs to the polypeptide deformylase family.</text>
</comment>
<dbReference type="InterPro" id="IPR036821">
    <property type="entry name" value="Peptide_deformylase_sf"/>
</dbReference>
<comment type="caution">
    <text evidence="7">The sequence shown here is derived from an EMBL/GenBank/DDBJ whole genome shotgun (WGS) entry which is preliminary data.</text>
</comment>
<reference evidence="7 8" key="1">
    <citation type="submission" date="2015-10" db="EMBL/GenBank/DDBJ databases">
        <title>Corynebacteirum lowii and Corynebacterium oculi species nova, derived from human clinical disease and and emended description of Corynebacterium mastiditis.</title>
        <authorList>
            <person name="Bernard K."/>
            <person name="Pacheco A.L."/>
            <person name="Mcdougall C."/>
            <person name="Burtx T."/>
            <person name="Weibe D."/>
            <person name="Tyler S."/>
            <person name="Olson A.B."/>
            <person name="Cnockaert M."/>
            <person name="Eguchi H."/>
            <person name="Kuwahara T."/>
            <person name="Nakayama-Imaohji H."/>
            <person name="Boudewijins M."/>
            <person name="Van Hoecke F."/>
            <person name="Bernier A.-M."/>
            <person name="Vandamme P."/>
        </authorList>
    </citation>
    <scope>NUCLEOTIDE SEQUENCE [LARGE SCALE GENOMIC DNA]</scope>
    <source>
        <strain evidence="7 8">NML 130210</strain>
    </source>
</reference>
<feature type="binding site" evidence="6">
    <location>
        <position position="93"/>
    </location>
    <ligand>
        <name>Fe cation</name>
        <dbReference type="ChEBI" id="CHEBI:24875"/>
    </ligand>
</feature>
<dbReference type="STRING" id="1544416.Cocul_00659"/>
<accession>A0A0Q0UC65</accession>
<feature type="binding site" evidence="6">
    <location>
        <position position="139"/>
    </location>
    <ligand>
        <name>Fe cation</name>
        <dbReference type="ChEBI" id="CHEBI:24875"/>
    </ligand>
</feature>
<dbReference type="Pfam" id="PF01327">
    <property type="entry name" value="Pep_deformylase"/>
    <property type="match status" value="1"/>
</dbReference>
<keyword evidence="3 6" id="KW-0378">Hydrolase</keyword>
<evidence type="ECO:0000256" key="1">
    <source>
        <dbReference type="ARBA" id="ARBA00010759"/>
    </source>
</evidence>
<dbReference type="Proteomes" id="UP000050517">
    <property type="component" value="Unassembled WGS sequence"/>
</dbReference>
<comment type="cofactor">
    <cofactor evidence="6">
        <name>Fe(2+)</name>
        <dbReference type="ChEBI" id="CHEBI:29033"/>
    </cofactor>
    <text evidence="6">Binds 1 Fe(2+) ion.</text>
</comment>
<dbReference type="PIRSF" id="PIRSF004749">
    <property type="entry name" value="Pep_def"/>
    <property type="match status" value="1"/>
</dbReference>
<feature type="active site" evidence="6">
    <location>
        <position position="136"/>
    </location>
</feature>
<protein>
    <recommendedName>
        <fullName evidence="6">Peptide deformylase</fullName>
        <shortName evidence="6">PDF</shortName>
        <ecNumber evidence="6">3.5.1.88</ecNumber>
    </recommendedName>
    <alternativeName>
        <fullName evidence="6">Polypeptide deformylase</fullName>
    </alternativeName>
</protein>
<comment type="catalytic activity">
    <reaction evidence="6">
        <text>N-terminal N-formyl-L-methionyl-[peptide] + H2O = N-terminal L-methionyl-[peptide] + formate</text>
        <dbReference type="Rhea" id="RHEA:24420"/>
        <dbReference type="Rhea" id="RHEA-COMP:10639"/>
        <dbReference type="Rhea" id="RHEA-COMP:10640"/>
        <dbReference type="ChEBI" id="CHEBI:15377"/>
        <dbReference type="ChEBI" id="CHEBI:15740"/>
        <dbReference type="ChEBI" id="CHEBI:49298"/>
        <dbReference type="ChEBI" id="CHEBI:64731"/>
        <dbReference type="EC" id="3.5.1.88"/>
    </reaction>
</comment>
<dbReference type="PRINTS" id="PR01576">
    <property type="entry name" value="PDEFORMYLASE"/>
</dbReference>
<keyword evidence="2 6" id="KW-0479">Metal-binding</keyword>
<dbReference type="Gene3D" id="3.90.45.10">
    <property type="entry name" value="Peptide deformylase"/>
    <property type="match status" value="1"/>
</dbReference>
<dbReference type="RefSeq" id="WP_055121833.1">
    <property type="nucleotide sequence ID" value="NZ_LKST01000001.1"/>
</dbReference>
<dbReference type="EMBL" id="LKST01000001">
    <property type="protein sequence ID" value="KQB85513.1"/>
    <property type="molecule type" value="Genomic_DNA"/>
</dbReference>
<evidence type="ECO:0000256" key="5">
    <source>
        <dbReference type="ARBA" id="ARBA00023004"/>
    </source>
</evidence>
<evidence type="ECO:0000256" key="2">
    <source>
        <dbReference type="ARBA" id="ARBA00022723"/>
    </source>
</evidence>
<keyword evidence="4 6" id="KW-0648">Protein biosynthesis</keyword>
<dbReference type="HAMAP" id="MF_00163">
    <property type="entry name" value="Pep_deformylase"/>
    <property type="match status" value="1"/>
</dbReference>
<dbReference type="EC" id="3.5.1.88" evidence="6"/>
<gene>
    <name evidence="7" type="primary">def_1</name>
    <name evidence="6" type="synonym">def</name>
    <name evidence="7" type="ORF">Cocul_00659</name>
</gene>
<dbReference type="InterPro" id="IPR023635">
    <property type="entry name" value="Peptide_deformylase"/>
</dbReference>
<evidence type="ECO:0000256" key="3">
    <source>
        <dbReference type="ARBA" id="ARBA00022801"/>
    </source>
</evidence>
<dbReference type="PATRIC" id="fig|1544416.3.peg.660"/>
<evidence type="ECO:0000256" key="6">
    <source>
        <dbReference type="HAMAP-Rule" id="MF_00163"/>
    </source>
</evidence>
<dbReference type="GO" id="GO:0046872">
    <property type="term" value="F:metal ion binding"/>
    <property type="evidence" value="ECO:0007669"/>
    <property type="project" value="UniProtKB-KW"/>
</dbReference>
<feature type="binding site" evidence="6">
    <location>
        <position position="135"/>
    </location>
    <ligand>
        <name>Fe cation</name>
        <dbReference type="ChEBI" id="CHEBI:24875"/>
    </ligand>
</feature>
<dbReference type="GO" id="GO:0042586">
    <property type="term" value="F:peptide deformylase activity"/>
    <property type="evidence" value="ECO:0007669"/>
    <property type="project" value="UniProtKB-UniRule"/>
</dbReference>
<dbReference type="OrthoDB" id="9804313at2"/>
<dbReference type="NCBIfam" id="TIGR00079">
    <property type="entry name" value="pept_deformyl"/>
    <property type="match status" value="1"/>
</dbReference>
<sequence length="172" mass="18632">MTVLPIRLFGDPVLTTRASEVTEYNAALRTLVEDMTETMADAGGVGLAANQVGVLRRVFVFDCSHVEGGLRGHVVNPVWEPLDEEMEAGTEGCLSIPDISLSIPRYRRVRLSGTDVAGKPLSITASGLLARCIQHETDHLDGVLYLKRAAVEERKAAMAQIRAAAWFGKGDK</sequence>
<proteinExistence type="inferred from homology"/>
<dbReference type="AlphaFoldDB" id="A0A0Q0UC65"/>
<evidence type="ECO:0000313" key="8">
    <source>
        <dbReference type="Proteomes" id="UP000050517"/>
    </source>
</evidence>
<dbReference type="GO" id="GO:0006412">
    <property type="term" value="P:translation"/>
    <property type="evidence" value="ECO:0007669"/>
    <property type="project" value="UniProtKB-UniRule"/>
</dbReference>
<organism evidence="7 8">
    <name type="scientific">Corynebacterium oculi</name>
    <dbReference type="NCBI Taxonomy" id="1544416"/>
    <lineage>
        <taxon>Bacteria</taxon>
        <taxon>Bacillati</taxon>
        <taxon>Actinomycetota</taxon>
        <taxon>Actinomycetes</taxon>
        <taxon>Mycobacteriales</taxon>
        <taxon>Corynebacteriaceae</taxon>
        <taxon>Corynebacterium</taxon>
    </lineage>
</organism>
<dbReference type="SUPFAM" id="SSF56420">
    <property type="entry name" value="Peptide deformylase"/>
    <property type="match status" value="1"/>
</dbReference>
<name>A0A0Q0UC65_9CORY</name>
<dbReference type="CDD" id="cd00487">
    <property type="entry name" value="Pep_deformylase"/>
    <property type="match status" value="1"/>
</dbReference>
<evidence type="ECO:0000313" key="7">
    <source>
        <dbReference type="EMBL" id="KQB85513.1"/>
    </source>
</evidence>
<evidence type="ECO:0000256" key="4">
    <source>
        <dbReference type="ARBA" id="ARBA00022917"/>
    </source>
</evidence>
<dbReference type="PANTHER" id="PTHR10458:SF2">
    <property type="entry name" value="PEPTIDE DEFORMYLASE, MITOCHONDRIAL"/>
    <property type="match status" value="1"/>
</dbReference>